<accession>A0A917W7N6</accession>
<evidence type="ECO:0000313" key="4">
    <source>
        <dbReference type="EMBL" id="GGL80394.1"/>
    </source>
</evidence>
<dbReference type="PANTHER" id="PTHR30620:SF123">
    <property type="entry name" value="BETA-XYLOSIDASE"/>
    <property type="match status" value="1"/>
</dbReference>
<dbReference type="Gene3D" id="3.20.20.300">
    <property type="entry name" value="Glycoside hydrolase, family 3, N-terminal domain"/>
    <property type="match status" value="1"/>
</dbReference>
<dbReference type="SUPFAM" id="SSF51445">
    <property type="entry name" value="(Trans)glycosidases"/>
    <property type="match status" value="1"/>
</dbReference>
<dbReference type="Gene3D" id="2.60.40.10">
    <property type="entry name" value="Immunoglobulins"/>
    <property type="match status" value="1"/>
</dbReference>
<dbReference type="InterPro" id="IPR051915">
    <property type="entry name" value="Cellulose_Degrad_GH3"/>
</dbReference>
<dbReference type="Proteomes" id="UP000613840">
    <property type="component" value="Unassembled WGS sequence"/>
</dbReference>
<comment type="caution">
    <text evidence="4">The sequence shown here is derived from an EMBL/GenBank/DDBJ whole genome shotgun (WGS) entry which is preliminary data.</text>
</comment>
<keyword evidence="1" id="KW-0378">Hydrolase</keyword>
<evidence type="ECO:0000256" key="1">
    <source>
        <dbReference type="ARBA" id="ARBA00022801"/>
    </source>
</evidence>
<dbReference type="InterPro" id="IPR036962">
    <property type="entry name" value="Glyco_hydro_3_N_sf"/>
</dbReference>
<evidence type="ECO:0000313" key="5">
    <source>
        <dbReference type="Proteomes" id="UP000613840"/>
    </source>
</evidence>
<dbReference type="InterPro" id="IPR017853">
    <property type="entry name" value="GH"/>
</dbReference>
<dbReference type="PANTHER" id="PTHR30620">
    <property type="entry name" value="PERIPLASMIC BETA-GLUCOSIDASE-RELATED"/>
    <property type="match status" value="1"/>
</dbReference>
<proteinExistence type="predicted"/>
<dbReference type="SUPFAM" id="SSF52279">
    <property type="entry name" value="Beta-D-glucan exohydrolase, C-terminal domain"/>
    <property type="match status" value="1"/>
</dbReference>
<sequence>MINSPQAGTEPYRDNTLGIEARVDDLLGRLTLREKIGQLNQRPLGWQLWQRRGPEVTLTETLDAELDRFGGLGAIYGLLRADAWSGRDWTTGADPALSAEITAMVQEQVVASSRLGIPALIVEEAPHGHQALGGTLLPTNLGSAATWRPDLLAEAFAHVGRELRARGAHIALASGLDLLRDPRWGRSEECFGEDPLLASRFTAAQVRGLRSEPGIGVVLKHFAGQGAAVGGRNGAGAPIGPRELDELHLPAVRAGIDAGAVGVMAAYNEIDGIPCVANEWLLTGLLRDQWGFGGIVMADLGAIDQLGRTTSSAVETAAVALRAGVDLSLCDEAYLSLEEAVGAGLIDEALIDRACMRVLRVKIELGLLDPPAPLPVFPTPRSADDLVAATPVLLINDDRLLPLGAPGRIAVIGPNADDRDCLLGDYVPPLPDGAGTTVLAGLRDRIGAGRIRHEAGSRLTEPLPGGLDCAVAAAEDSDLVIMVLGGSSVRHYADAFADNGAAELTGAVAATGGEGVDVAEVALPAAQQQLVEAVAATGTPIISVMIAGRPLGLQGVVDHSRALLWAGYPGPDGGRLVAELIMGDREPVGRLPVSLPRTSASLPVAYNERLGASRRYADSESSALFRFGSGLGYTTWSLGVPRNTGGPDLAGAVVSADLTNHSGREGRQIVQLYGRSRTPGLLPRRAVLLGFTAVALAAGATAEVDLRIDPYAIAALGLDAPSTGSAPAPTVVLWPSLDGPGEPPESAITMQG</sequence>
<gene>
    <name evidence="4" type="ORF">GCM10011575_43340</name>
</gene>
<feature type="domain" description="Glycoside hydrolase family 3 C-terminal" evidence="3">
    <location>
        <begin position="392"/>
        <end position="633"/>
    </location>
</feature>
<dbReference type="RefSeq" id="WP_188897768.1">
    <property type="nucleotide sequence ID" value="NZ_BMMZ01000015.1"/>
</dbReference>
<reference evidence="4" key="2">
    <citation type="submission" date="2020-09" db="EMBL/GenBank/DDBJ databases">
        <authorList>
            <person name="Sun Q."/>
            <person name="Zhou Y."/>
        </authorList>
    </citation>
    <scope>NUCLEOTIDE SEQUENCE</scope>
    <source>
        <strain evidence="4">CGMCC 4.7306</strain>
    </source>
</reference>
<reference evidence="4" key="1">
    <citation type="journal article" date="2014" name="Int. J. Syst. Evol. Microbiol.">
        <title>Complete genome sequence of Corynebacterium casei LMG S-19264T (=DSM 44701T), isolated from a smear-ripened cheese.</title>
        <authorList>
            <consortium name="US DOE Joint Genome Institute (JGI-PGF)"/>
            <person name="Walter F."/>
            <person name="Albersmeier A."/>
            <person name="Kalinowski J."/>
            <person name="Ruckert C."/>
        </authorList>
    </citation>
    <scope>NUCLEOTIDE SEQUENCE</scope>
    <source>
        <strain evidence="4">CGMCC 4.7306</strain>
    </source>
</reference>
<evidence type="ECO:0000259" key="3">
    <source>
        <dbReference type="Pfam" id="PF01915"/>
    </source>
</evidence>
<dbReference type="InterPro" id="IPR013783">
    <property type="entry name" value="Ig-like_fold"/>
</dbReference>
<dbReference type="EMBL" id="BMMZ01000015">
    <property type="protein sequence ID" value="GGL80394.1"/>
    <property type="molecule type" value="Genomic_DNA"/>
</dbReference>
<dbReference type="GO" id="GO:0008422">
    <property type="term" value="F:beta-glucosidase activity"/>
    <property type="evidence" value="ECO:0007669"/>
    <property type="project" value="TreeGrafter"/>
</dbReference>
<feature type="domain" description="Glycoside hydrolase family 3 N-terminal" evidence="2">
    <location>
        <begin position="99"/>
        <end position="361"/>
    </location>
</feature>
<dbReference type="AlphaFoldDB" id="A0A917W7N6"/>
<dbReference type="GO" id="GO:0009251">
    <property type="term" value="P:glucan catabolic process"/>
    <property type="evidence" value="ECO:0007669"/>
    <property type="project" value="TreeGrafter"/>
</dbReference>
<dbReference type="Gene3D" id="3.40.50.1700">
    <property type="entry name" value="Glycoside hydrolase family 3 C-terminal domain"/>
    <property type="match status" value="1"/>
</dbReference>
<dbReference type="Pfam" id="PF01915">
    <property type="entry name" value="Glyco_hydro_3_C"/>
    <property type="match status" value="1"/>
</dbReference>
<keyword evidence="5" id="KW-1185">Reference proteome</keyword>
<name>A0A917W7N6_9ACTN</name>
<organism evidence="4 5">
    <name type="scientific">Microlunatus endophyticus</name>
    <dbReference type="NCBI Taxonomy" id="1716077"/>
    <lineage>
        <taxon>Bacteria</taxon>
        <taxon>Bacillati</taxon>
        <taxon>Actinomycetota</taxon>
        <taxon>Actinomycetes</taxon>
        <taxon>Propionibacteriales</taxon>
        <taxon>Propionibacteriaceae</taxon>
        <taxon>Microlunatus</taxon>
    </lineage>
</organism>
<evidence type="ECO:0000259" key="2">
    <source>
        <dbReference type="Pfam" id="PF00933"/>
    </source>
</evidence>
<dbReference type="PRINTS" id="PR00133">
    <property type="entry name" value="GLHYDRLASE3"/>
</dbReference>
<dbReference type="InterPro" id="IPR036881">
    <property type="entry name" value="Glyco_hydro_3_C_sf"/>
</dbReference>
<dbReference type="InterPro" id="IPR001764">
    <property type="entry name" value="Glyco_hydro_3_N"/>
</dbReference>
<protein>
    <submittedName>
        <fullName evidence="4">Beta-glucosidase</fullName>
    </submittedName>
</protein>
<dbReference type="Pfam" id="PF00933">
    <property type="entry name" value="Glyco_hydro_3"/>
    <property type="match status" value="1"/>
</dbReference>
<dbReference type="InterPro" id="IPR002772">
    <property type="entry name" value="Glyco_hydro_3_C"/>
</dbReference>